<dbReference type="Gene3D" id="1.10.246.90">
    <property type="entry name" value="Nop domain"/>
    <property type="match status" value="1"/>
</dbReference>
<dbReference type="Gene3D" id="1.10.287.4070">
    <property type="match status" value="1"/>
</dbReference>
<feature type="region of interest" description="Disordered" evidence="9">
    <location>
        <begin position="543"/>
        <end position="601"/>
    </location>
</feature>
<dbReference type="InterPro" id="IPR042239">
    <property type="entry name" value="Nop_C"/>
</dbReference>
<feature type="compositionally biased region" description="Acidic residues" evidence="9">
    <location>
        <begin position="42"/>
        <end position="57"/>
    </location>
</feature>
<dbReference type="VEuPathDB" id="FungiDB:jhhlp_006487"/>
<feature type="region of interest" description="Disordered" evidence="9">
    <location>
        <begin position="1"/>
        <end position="58"/>
    </location>
</feature>
<keyword evidence="6" id="KW-0508">mRNA splicing</keyword>
<dbReference type="FunFam" id="1.10.246.90:FF:000002">
    <property type="entry name" value="U4/U6 small nuclear ribonucleoprotein Prp31"/>
    <property type="match status" value="1"/>
</dbReference>
<accession>A0A2N3N610</accession>
<dbReference type="FunCoup" id="A0A2N3N610">
    <property type="interactions" value="1120"/>
</dbReference>
<evidence type="ECO:0000256" key="8">
    <source>
        <dbReference type="ARBA" id="ARBA00023274"/>
    </source>
</evidence>
<dbReference type="PANTHER" id="PTHR13904:SF0">
    <property type="entry name" value="U4_U6 SMALL NUCLEAR RIBONUCLEOPROTEIN PRP31"/>
    <property type="match status" value="1"/>
</dbReference>
<evidence type="ECO:0000259" key="10">
    <source>
        <dbReference type="PROSITE" id="PS51358"/>
    </source>
</evidence>
<evidence type="ECO:0000313" key="11">
    <source>
        <dbReference type="EMBL" id="PKS07879.1"/>
    </source>
</evidence>
<evidence type="ECO:0000256" key="2">
    <source>
        <dbReference type="ARBA" id="ARBA00005572"/>
    </source>
</evidence>
<feature type="compositionally biased region" description="Basic residues" evidence="9">
    <location>
        <begin position="396"/>
        <end position="406"/>
    </location>
</feature>
<feature type="compositionally biased region" description="Acidic residues" evidence="9">
    <location>
        <begin position="7"/>
        <end position="31"/>
    </location>
</feature>
<gene>
    <name evidence="11" type="ORF">jhhlp_006487</name>
</gene>
<feature type="region of interest" description="Disordered" evidence="9">
    <location>
        <begin position="375"/>
        <end position="411"/>
    </location>
</feature>
<dbReference type="InterPro" id="IPR002687">
    <property type="entry name" value="Nop_dom"/>
</dbReference>
<dbReference type="GO" id="GO:0003723">
    <property type="term" value="F:RNA binding"/>
    <property type="evidence" value="ECO:0007669"/>
    <property type="project" value="UniProtKB-KW"/>
</dbReference>
<evidence type="ECO:0000256" key="6">
    <source>
        <dbReference type="ARBA" id="ARBA00023187"/>
    </source>
</evidence>
<dbReference type="SMART" id="SM00931">
    <property type="entry name" value="NOSIC"/>
    <property type="match status" value="1"/>
</dbReference>
<protein>
    <recommendedName>
        <fullName evidence="10">Nop domain-containing protein</fullName>
    </recommendedName>
</protein>
<sequence>MSTYDDLLQDFEDLGSDEEVANDGIIEDDAPTGDKPTIGDMSDAEEDEEDEEMTDVADDAKALGDDAEEAKAKVEKMKLGVVKDVRSVATLMDTLGPVLEKIEKCQSQEQTAVVGNVEDHPEYQLLTQSNGLSTHIDSEIVLVHKFIRDHYSVRFPELETLISNPLEYAKVVAILGNGPMDADGIKKLQNSTDNPLKISLRSVLDGPSLMIVTVEATTTKGREMSADELTRVQRACEMIVALDKAKATLTEYVQSRMNIFAPNLTALIGSLTAAQLLNAAGGLTGLSKTPACNIAAWGSKKQATPGLATNVGIRQQGFIYHSPMIRGIPNDLKRQAMRIVSAKLVMAARVDRIHESPNGAIGEQLKSACLERLDKLTEPPPNKGQRALPAPDDKPSRKRGGRRARKAKEATAMTDLRKAQNRMAFGKEEAEVGYGTGEGTTGLGMIGQSNDGRIRALQIDQRTRAKLSAKHKGWGGATPVNGLSSSLRGFNQASSNIDLRGKGLRTSGVGSTIGGGTAGTASSLTFTPVQGLELVDPKMREELSRKRKAEEDRWFKGGTFTQVGQSSSTSGGFKVPDLPPPNKKVDTGAGKMLPPPLPVKK</sequence>
<dbReference type="InterPro" id="IPR019175">
    <property type="entry name" value="Prp31_C"/>
</dbReference>
<feature type="compositionally biased region" description="Low complexity" evidence="9">
    <location>
        <begin position="557"/>
        <end position="573"/>
    </location>
</feature>
<dbReference type="SUPFAM" id="SSF89124">
    <property type="entry name" value="Nop domain"/>
    <property type="match status" value="1"/>
</dbReference>
<reference evidence="11 12" key="1">
    <citation type="journal article" date="2017" name="G3 (Bethesda)">
        <title>First Draft Genome Sequence of the Pathogenic Fungus Lomentospora prolificans (Formerly Scedosporium prolificans).</title>
        <authorList>
            <person name="Luo R."/>
            <person name="Zimin A."/>
            <person name="Workman R."/>
            <person name="Fan Y."/>
            <person name="Pertea G."/>
            <person name="Grossman N."/>
            <person name="Wear M.P."/>
            <person name="Jia B."/>
            <person name="Miller H."/>
            <person name="Casadevall A."/>
            <person name="Timp W."/>
            <person name="Zhang S.X."/>
            <person name="Salzberg S.L."/>
        </authorList>
    </citation>
    <scope>NUCLEOTIDE SEQUENCE [LARGE SCALE GENOMIC DNA]</scope>
    <source>
        <strain evidence="11 12">JHH-5317</strain>
    </source>
</reference>
<dbReference type="PROSITE" id="PS51358">
    <property type="entry name" value="NOP"/>
    <property type="match status" value="1"/>
</dbReference>
<evidence type="ECO:0000256" key="5">
    <source>
        <dbReference type="ARBA" id="ARBA00022884"/>
    </source>
</evidence>
<dbReference type="AlphaFoldDB" id="A0A2N3N610"/>
<comment type="subcellular location">
    <subcellularLocation>
        <location evidence="1">Nucleus</location>
    </subcellularLocation>
</comment>
<dbReference type="STRING" id="41688.A0A2N3N610"/>
<organism evidence="11 12">
    <name type="scientific">Lomentospora prolificans</name>
    <dbReference type="NCBI Taxonomy" id="41688"/>
    <lineage>
        <taxon>Eukaryota</taxon>
        <taxon>Fungi</taxon>
        <taxon>Dikarya</taxon>
        <taxon>Ascomycota</taxon>
        <taxon>Pezizomycotina</taxon>
        <taxon>Sordariomycetes</taxon>
        <taxon>Hypocreomycetidae</taxon>
        <taxon>Microascales</taxon>
        <taxon>Microascaceae</taxon>
        <taxon>Lomentospora</taxon>
    </lineage>
</organism>
<dbReference type="InParanoid" id="A0A2N3N610"/>
<dbReference type="EMBL" id="NLAX01000701">
    <property type="protein sequence ID" value="PKS07879.1"/>
    <property type="molecule type" value="Genomic_DNA"/>
</dbReference>
<keyword evidence="8" id="KW-0687">Ribonucleoprotein</keyword>
<dbReference type="Proteomes" id="UP000233524">
    <property type="component" value="Unassembled WGS sequence"/>
</dbReference>
<dbReference type="GO" id="GO:0005687">
    <property type="term" value="C:U4 snRNP"/>
    <property type="evidence" value="ECO:0007669"/>
    <property type="project" value="TreeGrafter"/>
</dbReference>
<feature type="domain" description="Nop" evidence="10">
    <location>
        <begin position="260"/>
        <end position="378"/>
    </location>
</feature>
<evidence type="ECO:0000256" key="9">
    <source>
        <dbReference type="SAM" id="MobiDB-lite"/>
    </source>
</evidence>
<dbReference type="InterPro" id="IPR012976">
    <property type="entry name" value="NOSIC"/>
</dbReference>
<evidence type="ECO:0000256" key="3">
    <source>
        <dbReference type="ARBA" id="ARBA00022664"/>
    </source>
</evidence>
<evidence type="ECO:0000256" key="4">
    <source>
        <dbReference type="ARBA" id="ARBA00022728"/>
    </source>
</evidence>
<comment type="caution">
    <text evidence="11">The sequence shown here is derived from an EMBL/GenBank/DDBJ whole genome shotgun (WGS) entry which is preliminary data.</text>
</comment>
<dbReference type="GO" id="GO:0000244">
    <property type="term" value="P:spliceosomal tri-snRNP complex assembly"/>
    <property type="evidence" value="ECO:0007669"/>
    <property type="project" value="InterPro"/>
</dbReference>
<dbReference type="GO" id="GO:0071011">
    <property type="term" value="C:precatalytic spliceosome"/>
    <property type="evidence" value="ECO:0007669"/>
    <property type="project" value="TreeGrafter"/>
</dbReference>
<keyword evidence="3" id="KW-0507">mRNA processing</keyword>
<keyword evidence="5" id="KW-0694">RNA-binding</keyword>
<dbReference type="GO" id="GO:0046540">
    <property type="term" value="C:U4/U6 x U5 tri-snRNP complex"/>
    <property type="evidence" value="ECO:0007669"/>
    <property type="project" value="InterPro"/>
</dbReference>
<dbReference type="FunFam" id="1.10.287.4070:FF:000003">
    <property type="entry name" value="U4/U6 small nuclear ribonucleoprotein PRP31"/>
    <property type="match status" value="1"/>
</dbReference>
<dbReference type="InterPro" id="IPR036070">
    <property type="entry name" value="Nop_dom_sf"/>
</dbReference>
<dbReference type="Pfam" id="PF01798">
    <property type="entry name" value="Nop"/>
    <property type="match status" value="1"/>
</dbReference>
<dbReference type="OrthoDB" id="4771285at2759"/>
<keyword evidence="7" id="KW-0539">Nucleus</keyword>
<evidence type="ECO:0000256" key="7">
    <source>
        <dbReference type="ARBA" id="ARBA00023242"/>
    </source>
</evidence>
<feature type="compositionally biased region" description="Basic and acidic residues" evidence="9">
    <location>
        <begin position="543"/>
        <end position="555"/>
    </location>
</feature>
<evidence type="ECO:0000256" key="1">
    <source>
        <dbReference type="ARBA" id="ARBA00004123"/>
    </source>
</evidence>
<proteinExistence type="inferred from homology"/>
<dbReference type="PANTHER" id="PTHR13904">
    <property type="entry name" value="PRE-MRNA SPLICING FACTOR PRP31"/>
    <property type="match status" value="1"/>
</dbReference>
<keyword evidence="12" id="KW-1185">Reference proteome</keyword>
<dbReference type="InterPro" id="IPR027105">
    <property type="entry name" value="Prp31"/>
</dbReference>
<evidence type="ECO:0000313" key="12">
    <source>
        <dbReference type="Proteomes" id="UP000233524"/>
    </source>
</evidence>
<dbReference type="Pfam" id="PF09785">
    <property type="entry name" value="Prp31_C"/>
    <property type="match status" value="1"/>
</dbReference>
<keyword evidence="4" id="KW-0747">Spliceosome</keyword>
<name>A0A2N3N610_9PEZI</name>
<comment type="similarity">
    <text evidence="2">Belongs to the PRP31 family.</text>
</comment>